<reference evidence="5 6" key="1">
    <citation type="journal article" date="2021" name="Nat. Plants">
        <title>The Taxus genome provides insights into paclitaxel biosynthesis.</title>
        <authorList>
            <person name="Xiong X."/>
            <person name="Gou J."/>
            <person name="Liao Q."/>
            <person name="Li Y."/>
            <person name="Zhou Q."/>
            <person name="Bi G."/>
            <person name="Li C."/>
            <person name="Du R."/>
            <person name="Wang X."/>
            <person name="Sun T."/>
            <person name="Guo L."/>
            <person name="Liang H."/>
            <person name="Lu P."/>
            <person name="Wu Y."/>
            <person name="Zhang Z."/>
            <person name="Ro D.K."/>
            <person name="Shang Y."/>
            <person name="Huang S."/>
            <person name="Yan J."/>
        </authorList>
    </citation>
    <scope>NUCLEOTIDE SEQUENCE [LARGE SCALE GENOMIC DNA]</scope>
    <source>
        <strain evidence="5">Ta-2019</strain>
    </source>
</reference>
<keyword evidence="3" id="KW-0106">Calcium</keyword>
<accession>A0AA38G0Q9</accession>
<keyword evidence="1" id="KW-0479">Metal-binding</keyword>
<dbReference type="Pfam" id="PF13499">
    <property type="entry name" value="EF-hand_7"/>
    <property type="match status" value="2"/>
</dbReference>
<dbReference type="EMBL" id="JAHRHJ020000005">
    <property type="protein sequence ID" value="KAH9313841.1"/>
    <property type="molecule type" value="Genomic_DNA"/>
</dbReference>
<dbReference type="PANTHER" id="PTHR10891">
    <property type="entry name" value="EF-HAND CALCIUM-BINDING DOMAIN CONTAINING PROTEIN"/>
    <property type="match status" value="1"/>
</dbReference>
<dbReference type="InterPro" id="IPR039647">
    <property type="entry name" value="EF_hand_pair_protein_CML-like"/>
</dbReference>
<name>A0AA38G0Q9_TAXCH</name>
<evidence type="ECO:0000256" key="2">
    <source>
        <dbReference type="ARBA" id="ARBA00022737"/>
    </source>
</evidence>
<dbReference type="PROSITE" id="PS50222">
    <property type="entry name" value="EF_HAND_2"/>
    <property type="match status" value="3"/>
</dbReference>
<dbReference type="Proteomes" id="UP000824469">
    <property type="component" value="Unassembled WGS sequence"/>
</dbReference>
<gene>
    <name evidence="5" type="ORF">KI387_022468</name>
</gene>
<dbReference type="SMART" id="SM00054">
    <property type="entry name" value="EFh"/>
    <property type="match status" value="3"/>
</dbReference>
<dbReference type="PROSITE" id="PS00018">
    <property type="entry name" value="EF_HAND_1"/>
    <property type="match status" value="3"/>
</dbReference>
<dbReference type="OMA" id="CDRIMSK"/>
<dbReference type="Gene3D" id="1.10.238.10">
    <property type="entry name" value="EF-hand"/>
    <property type="match status" value="2"/>
</dbReference>
<dbReference type="InterPro" id="IPR011992">
    <property type="entry name" value="EF-hand-dom_pair"/>
</dbReference>
<evidence type="ECO:0000259" key="4">
    <source>
        <dbReference type="PROSITE" id="PS50222"/>
    </source>
</evidence>
<feature type="domain" description="EF-hand" evidence="4">
    <location>
        <begin position="68"/>
        <end position="103"/>
    </location>
</feature>
<dbReference type="InterPro" id="IPR018247">
    <property type="entry name" value="EF_Hand_1_Ca_BS"/>
</dbReference>
<feature type="non-terminal residue" evidence="5">
    <location>
        <position position="1"/>
    </location>
</feature>
<feature type="domain" description="EF-hand" evidence="4">
    <location>
        <begin position="1"/>
        <end position="28"/>
    </location>
</feature>
<sequence>MFDTMDENGDGRLTLRELSFFLNKLGICLTEDELNCLVMGVSSSEDGSLTFDEFVGLYQSVVEGSIEEDDDDLMEAFKIYDLNEDGYISSPELEQVLCRLGLMERGGDYVEECRKMISRYDSNSDGVIDFSEFKNMMRKTSNSVQL</sequence>
<feature type="domain" description="EF-hand" evidence="4">
    <location>
        <begin position="108"/>
        <end position="143"/>
    </location>
</feature>
<keyword evidence="2" id="KW-0677">Repeat</keyword>
<dbReference type="AlphaFoldDB" id="A0AA38G0Q9"/>
<comment type="caution">
    <text evidence="5">The sequence shown here is derived from an EMBL/GenBank/DDBJ whole genome shotgun (WGS) entry which is preliminary data.</text>
</comment>
<dbReference type="FunFam" id="1.10.238.10:FF:000001">
    <property type="entry name" value="Calmodulin 1"/>
    <property type="match status" value="1"/>
</dbReference>
<dbReference type="SUPFAM" id="SSF47473">
    <property type="entry name" value="EF-hand"/>
    <property type="match status" value="1"/>
</dbReference>
<organism evidence="5 6">
    <name type="scientific">Taxus chinensis</name>
    <name type="common">Chinese yew</name>
    <name type="synonym">Taxus wallichiana var. chinensis</name>
    <dbReference type="NCBI Taxonomy" id="29808"/>
    <lineage>
        <taxon>Eukaryota</taxon>
        <taxon>Viridiplantae</taxon>
        <taxon>Streptophyta</taxon>
        <taxon>Embryophyta</taxon>
        <taxon>Tracheophyta</taxon>
        <taxon>Spermatophyta</taxon>
        <taxon>Pinopsida</taxon>
        <taxon>Pinidae</taxon>
        <taxon>Conifers II</taxon>
        <taxon>Cupressales</taxon>
        <taxon>Taxaceae</taxon>
        <taxon>Taxus</taxon>
    </lineage>
</organism>
<dbReference type="InterPro" id="IPR002048">
    <property type="entry name" value="EF_hand_dom"/>
</dbReference>
<protein>
    <recommendedName>
        <fullName evidence="4">EF-hand domain-containing protein</fullName>
    </recommendedName>
</protein>
<keyword evidence="6" id="KW-1185">Reference proteome</keyword>
<evidence type="ECO:0000313" key="6">
    <source>
        <dbReference type="Proteomes" id="UP000824469"/>
    </source>
</evidence>
<evidence type="ECO:0000313" key="5">
    <source>
        <dbReference type="EMBL" id="KAH9313841.1"/>
    </source>
</evidence>
<proteinExistence type="predicted"/>
<evidence type="ECO:0000256" key="3">
    <source>
        <dbReference type="ARBA" id="ARBA00022837"/>
    </source>
</evidence>
<evidence type="ECO:0000256" key="1">
    <source>
        <dbReference type="ARBA" id="ARBA00022723"/>
    </source>
</evidence>
<dbReference type="GO" id="GO:0005509">
    <property type="term" value="F:calcium ion binding"/>
    <property type="evidence" value="ECO:0007669"/>
    <property type="project" value="InterPro"/>
</dbReference>